<sequence>MSARKIKSALTKKNIPVERVEYVRGCPTPSGYANGWDIDISEETVEQIYMKDEVASPEQNNEFDTLSDVLDWVESLPAL</sequence>
<keyword evidence="2" id="KW-1185">Reference proteome</keyword>
<name>A0ABT0LGD9_9GAMM</name>
<evidence type="ECO:0000313" key="1">
    <source>
        <dbReference type="EMBL" id="MCL1126725.1"/>
    </source>
</evidence>
<evidence type="ECO:0008006" key="3">
    <source>
        <dbReference type="Google" id="ProtNLM"/>
    </source>
</evidence>
<evidence type="ECO:0000313" key="2">
    <source>
        <dbReference type="Proteomes" id="UP001203423"/>
    </source>
</evidence>
<dbReference type="EMBL" id="JAKIKS010000103">
    <property type="protein sequence ID" value="MCL1126725.1"/>
    <property type="molecule type" value="Genomic_DNA"/>
</dbReference>
<comment type="caution">
    <text evidence="1">The sequence shown here is derived from an EMBL/GenBank/DDBJ whole genome shotgun (WGS) entry which is preliminary data.</text>
</comment>
<dbReference type="RefSeq" id="WP_248942140.1">
    <property type="nucleotide sequence ID" value="NZ_JAKIKS010000103.1"/>
</dbReference>
<gene>
    <name evidence="1" type="ORF">L2764_20105</name>
</gene>
<protein>
    <recommendedName>
        <fullName evidence="3">Phage protein</fullName>
    </recommendedName>
</protein>
<proteinExistence type="predicted"/>
<dbReference type="Proteomes" id="UP001203423">
    <property type="component" value="Unassembled WGS sequence"/>
</dbReference>
<organism evidence="1 2">
    <name type="scientific">Shewanella surugensis</name>
    <dbReference type="NCBI Taxonomy" id="212020"/>
    <lineage>
        <taxon>Bacteria</taxon>
        <taxon>Pseudomonadati</taxon>
        <taxon>Pseudomonadota</taxon>
        <taxon>Gammaproteobacteria</taxon>
        <taxon>Alteromonadales</taxon>
        <taxon>Shewanellaceae</taxon>
        <taxon>Shewanella</taxon>
    </lineage>
</organism>
<accession>A0ABT0LGD9</accession>
<reference evidence="1 2" key="1">
    <citation type="submission" date="2022-01" db="EMBL/GenBank/DDBJ databases">
        <title>Whole genome-based taxonomy of the Shewanellaceae.</title>
        <authorList>
            <person name="Martin-Rodriguez A.J."/>
        </authorList>
    </citation>
    <scope>NUCLEOTIDE SEQUENCE [LARGE SCALE GENOMIC DNA]</scope>
    <source>
        <strain evidence="1 2">DSM 17177</strain>
    </source>
</reference>